<dbReference type="Proteomes" id="UP000001542">
    <property type="component" value="Unassembled WGS sequence"/>
</dbReference>
<dbReference type="VEuPathDB" id="TrichDB:TVAG_304340"/>
<dbReference type="KEGG" id="tva:4753667"/>
<name>A2FGR8_TRIV3</name>
<evidence type="ECO:0000313" key="3">
    <source>
        <dbReference type="Proteomes" id="UP000001542"/>
    </source>
</evidence>
<evidence type="ECO:0000313" key="2">
    <source>
        <dbReference type="EMBL" id="EAX95904.1"/>
    </source>
</evidence>
<dbReference type="RefSeq" id="XP_001308834.1">
    <property type="nucleotide sequence ID" value="XM_001308833.1"/>
</dbReference>
<gene>
    <name evidence="2" type="ORF">TVAG_304340</name>
</gene>
<evidence type="ECO:0000256" key="1">
    <source>
        <dbReference type="SAM" id="SignalP"/>
    </source>
</evidence>
<dbReference type="VEuPathDB" id="TrichDB:TVAGG3_0211030"/>
<reference evidence="2" key="2">
    <citation type="journal article" date="2007" name="Science">
        <title>Draft genome sequence of the sexually transmitted pathogen Trichomonas vaginalis.</title>
        <authorList>
            <person name="Carlton J.M."/>
            <person name="Hirt R.P."/>
            <person name="Silva J.C."/>
            <person name="Delcher A.L."/>
            <person name="Schatz M."/>
            <person name="Zhao Q."/>
            <person name="Wortman J.R."/>
            <person name="Bidwell S.L."/>
            <person name="Alsmark U.C.M."/>
            <person name="Besteiro S."/>
            <person name="Sicheritz-Ponten T."/>
            <person name="Noel C.J."/>
            <person name="Dacks J.B."/>
            <person name="Foster P.G."/>
            <person name="Simillion C."/>
            <person name="Van de Peer Y."/>
            <person name="Miranda-Saavedra D."/>
            <person name="Barton G.J."/>
            <person name="Westrop G.D."/>
            <person name="Mueller S."/>
            <person name="Dessi D."/>
            <person name="Fiori P.L."/>
            <person name="Ren Q."/>
            <person name="Paulsen I."/>
            <person name="Zhang H."/>
            <person name="Bastida-Corcuera F.D."/>
            <person name="Simoes-Barbosa A."/>
            <person name="Brown M.T."/>
            <person name="Hayes R.D."/>
            <person name="Mukherjee M."/>
            <person name="Okumura C.Y."/>
            <person name="Schneider R."/>
            <person name="Smith A.J."/>
            <person name="Vanacova S."/>
            <person name="Villalvazo M."/>
            <person name="Haas B.J."/>
            <person name="Pertea M."/>
            <person name="Feldblyum T.V."/>
            <person name="Utterback T.R."/>
            <person name="Shu C.L."/>
            <person name="Osoegawa K."/>
            <person name="de Jong P.J."/>
            <person name="Hrdy I."/>
            <person name="Horvathova L."/>
            <person name="Zubacova Z."/>
            <person name="Dolezal P."/>
            <person name="Malik S.B."/>
            <person name="Logsdon J.M. Jr."/>
            <person name="Henze K."/>
            <person name="Gupta A."/>
            <person name="Wang C.C."/>
            <person name="Dunne R.L."/>
            <person name="Upcroft J.A."/>
            <person name="Upcroft P."/>
            <person name="White O."/>
            <person name="Salzberg S.L."/>
            <person name="Tang P."/>
            <person name="Chiu C.-H."/>
            <person name="Lee Y.-S."/>
            <person name="Embley T.M."/>
            <person name="Coombs G.H."/>
            <person name="Mottram J.C."/>
            <person name="Tachezy J."/>
            <person name="Fraser-Liggett C.M."/>
            <person name="Johnson P.J."/>
        </authorList>
    </citation>
    <scope>NUCLEOTIDE SEQUENCE [LARGE SCALE GENOMIC DNA]</scope>
    <source>
        <strain evidence="2">G3</strain>
    </source>
</reference>
<dbReference type="OrthoDB" id="190265at2759"/>
<protein>
    <submittedName>
        <fullName evidence="2">Uncharacterized protein</fullName>
    </submittedName>
</protein>
<feature type="chain" id="PRO_5002643391" evidence="1">
    <location>
        <begin position="18"/>
        <end position="185"/>
    </location>
</feature>
<dbReference type="EMBL" id="DS113783">
    <property type="protein sequence ID" value="EAX95904.1"/>
    <property type="molecule type" value="Genomic_DNA"/>
</dbReference>
<dbReference type="InterPro" id="IPR038765">
    <property type="entry name" value="Papain-like_cys_pep_sf"/>
</dbReference>
<dbReference type="Gene3D" id="3.90.70.10">
    <property type="entry name" value="Cysteine proteinases"/>
    <property type="match status" value="1"/>
</dbReference>
<dbReference type="SUPFAM" id="SSF54001">
    <property type="entry name" value="Cysteine proteinases"/>
    <property type="match status" value="1"/>
</dbReference>
<dbReference type="AlphaFoldDB" id="A2FGR8"/>
<dbReference type="InParanoid" id="A2FGR8"/>
<accession>A2FGR8</accession>
<reference evidence="2" key="1">
    <citation type="submission" date="2006-10" db="EMBL/GenBank/DDBJ databases">
        <authorList>
            <person name="Amadeo P."/>
            <person name="Zhao Q."/>
            <person name="Wortman J."/>
            <person name="Fraser-Liggett C."/>
            <person name="Carlton J."/>
        </authorList>
    </citation>
    <scope>NUCLEOTIDE SEQUENCE</scope>
    <source>
        <strain evidence="2">G3</strain>
    </source>
</reference>
<proteinExistence type="predicted"/>
<keyword evidence="3" id="KW-1185">Reference proteome</keyword>
<sequence length="185" mass="20448">MILVLVCLSSSLSDLDPLVTQEMVDAINNNPNAPFKATLYPKFAKMKVGDAKRFLSPVRPPQHHHGSAVPVGANEYFFNFVDRNYITGLTNVAAFPNLRNASNQNDTYVNPGRSIRPNAERVKFPVFDVTALCSSWAPAVTSAMTISVSRWAGDFVNFSLQFVLDCDILGDSCVERTPLNAYQLF</sequence>
<organism evidence="2 3">
    <name type="scientific">Trichomonas vaginalis (strain ATCC PRA-98 / G3)</name>
    <dbReference type="NCBI Taxonomy" id="412133"/>
    <lineage>
        <taxon>Eukaryota</taxon>
        <taxon>Metamonada</taxon>
        <taxon>Parabasalia</taxon>
        <taxon>Trichomonadida</taxon>
        <taxon>Trichomonadidae</taxon>
        <taxon>Trichomonas</taxon>
    </lineage>
</organism>
<keyword evidence="1" id="KW-0732">Signal</keyword>
<feature type="signal peptide" evidence="1">
    <location>
        <begin position="1"/>
        <end position="17"/>
    </location>
</feature>